<dbReference type="PANTHER" id="PTHR47966">
    <property type="entry name" value="BETA-SITE APP-CLEAVING ENZYME, ISOFORM A-RELATED"/>
    <property type="match status" value="1"/>
</dbReference>
<dbReference type="InterPro" id="IPR001461">
    <property type="entry name" value="Aspartic_peptidase_A1"/>
</dbReference>
<dbReference type="Proteomes" id="UP001175271">
    <property type="component" value="Unassembled WGS sequence"/>
</dbReference>
<name>A0AA39HPB7_9BILA</name>
<dbReference type="Pfam" id="PF00026">
    <property type="entry name" value="Asp"/>
    <property type="match status" value="1"/>
</dbReference>
<keyword evidence="5" id="KW-1185">Reference proteome</keyword>
<accession>A0AA39HPB7</accession>
<dbReference type="SUPFAM" id="SSF50630">
    <property type="entry name" value="Acid proteases"/>
    <property type="match status" value="1"/>
</dbReference>
<comment type="caution">
    <text evidence="4">The sequence shown here is derived from an EMBL/GenBank/DDBJ whole genome shotgun (WGS) entry which is preliminary data.</text>
</comment>
<evidence type="ECO:0000256" key="2">
    <source>
        <dbReference type="SAM" id="SignalP"/>
    </source>
</evidence>
<organism evidence="4 5">
    <name type="scientific">Steinernema hermaphroditum</name>
    <dbReference type="NCBI Taxonomy" id="289476"/>
    <lineage>
        <taxon>Eukaryota</taxon>
        <taxon>Metazoa</taxon>
        <taxon>Ecdysozoa</taxon>
        <taxon>Nematoda</taxon>
        <taxon>Chromadorea</taxon>
        <taxon>Rhabditida</taxon>
        <taxon>Tylenchina</taxon>
        <taxon>Panagrolaimomorpha</taxon>
        <taxon>Strongyloidoidea</taxon>
        <taxon>Steinernematidae</taxon>
        <taxon>Steinernema</taxon>
    </lineage>
</organism>
<dbReference type="GO" id="GO:0006508">
    <property type="term" value="P:proteolysis"/>
    <property type="evidence" value="ECO:0007669"/>
    <property type="project" value="InterPro"/>
</dbReference>
<dbReference type="EMBL" id="JAUCMV010000003">
    <property type="protein sequence ID" value="KAK0408387.1"/>
    <property type="molecule type" value="Genomic_DNA"/>
</dbReference>
<dbReference type="InterPro" id="IPR033121">
    <property type="entry name" value="PEPTIDASE_A1"/>
</dbReference>
<dbReference type="CDD" id="cd05471">
    <property type="entry name" value="pepsin_like"/>
    <property type="match status" value="1"/>
</dbReference>
<evidence type="ECO:0000313" key="5">
    <source>
        <dbReference type="Proteomes" id="UP001175271"/>
    </source>
</evidence>
<feature type="chain" id="PRO_5041250502" description="Peptidase A1 domain-containing protein" evidence="2">
    <location>
        <begin position="17"/>
        <end position="355"/>
    </location>
</feature>
<gene>
    <name evidence="4" type="ORF">QR680_003924</name>
</gene>
<evidence type="ECO:0000256" key="1">
    <source>
        <dbReference type="ARBA" id="ARBA00007447"/>
    </source>
</evidence>
<evidence type="ECO:0000313" key="4">
    <source>
        <dbReference type="EMBL" id="KAK0408387.1"/>
    </source>
</evidence>
<reference evidence="4" key="1">
    <citation type="submission" date="2023-06" db="EMBL/GenBank/DDBJ databases">
        <title>Genomic analysis of the entomopathogenic nematode Steinernema hermaphroditum.</title>
        <authorList>
            <person name="Schwarz E.M."/>
            <person name="Heppert J.K."/>
            <person name="Baniya A."/>
            <person name="Schwartz H.T."/>
            <person name="Tan C.-H."/>
            <person name="Antoshechkin I."/>
            <person name="Sternberg P.W."/>
            <person name="Goodrich-Blair H."/>
            <person name="Dillman A.R."/>
        </authorList>
    </citation>
    <scope>NUCLEOTIDE SEQUENCE</scope>
    <source>
        <strain evidence="4">PS9179</strain>
        <tissue evidence="4">Whole animal</tissue>
    </source>
</reference>
<dbReference type="InterPro" id="IPR021109">
    <property type="entry name" value="Peptidase_aspartic_dom_sf"/>
</dbReference>
<feature type="domain" description="Peptidase A1" evidence="3">
    <location>
        <begin position="53"/>
        <end position="343"/>
    </location>
</feature>
<dbReference type="InterPro" id="IPR034164">
    <property type="entry name" value="Pepsin-like_dom"/>
</dbReference>
<evidence type="ECO:0000259" key="3">
    <source>
        <dbReference type="PROSITE" id="PS51767"/>
    </source>
</evidence>
<dbReference type="GO" id="GO:0004190">
    <property type="term" value="F:aspartic-type endopeptidase activity"/>
    <property type="evidence" value="ECO:0007669"/>
    <property type="project" value="InterPro"/>
</dbReference>
<keyword evidence="2" id="KW-0732">Signal</keyword>
<dbReference type="PROSITE" id="PS51767">
    <property type="entry name" value="PEPTIDASE_A1"/>
    <property type="match status" value="1"/>
</dbReference>
<comment type="similarity">
    <text evidence="1">Belongs to the peptidase A1 family.</text>
</comment>
<dbReference type="AlphaFoldDB" id="A0AA39HPB7"/>
<sequence length="355" mass="39379">MLKSIVLFNVFCLSLSFHLPPTNRFNLDINRSSLKQRLTKAPYHHDPSDFAYVTFSTTIGSNKQIGKFVVDTIAADLQVNLCPFSTYNPEDGECFQYTKSATFKKVSDRTAEDSIADAFEHPIKNVTFAVSTIPSKFMGNIGLGWPAASKYPGETTFPMDFLRGTNKKMFAVAISLTGCESIIEYGGAELCKENGNTSYLPNTSGAYWQFGIDGARLGTAKTIVRNHVVIDTKTEYIGMPKKFLQDITSQNNITWDGLYGAYTVECRVIETLPSLEFSVAGGTLNIHPAQYVYLAEPLPNGKCVVSFEDSKAYGFGPDWYIGLEVLTDYCVSFDYEKKRIGFSQNTLFVPGCHHG</sequence>
<protein>
    <recommendedName>
        <fullName evidence="3">Peptidase A1 domain-containing protein</fullName>
    </recommendedName>
</protein>
<dbReference type="PANTHER" id="PTHR47966:SF8">
    <property type="entry name" value="ASPARTIC PROTEASE 1-RELATED"/>
    <property type="match status" value="1"/>
</dbReference>
<feature type="signal peptide" evidence="2">
    <location>
        <begin position="1"/>
        <end position="16"/>
    </location>
</feature>
<proteinExistence type="inferred from homology"/>
<dbReference type="GO" id="GO:0005764">
    <property type="term" value="C:lysosome"/>
    <property type="evidence" value="ECO:0007669"/>
    <property type="project" value="TreeGrafter"/>
</dbReference>
<dbReference type="Gene3D" id="2.40.70.10">
    <property type="entry name" value="Acid Proteases"/>
    <property type="match status" value="1"/>
</dbReference>